<reference evidence="2 3" key="1">
    <citation type="journal article" date="2016" name="Nat. Commun.">
        <title>Thousands of microbial genomes shed light on interconnected biogeochemical processes in an aquifer system.</title>
        <authorList>
            <person name="Anantharaman K."/>
            <person name="Brown C.T."/>
            <person name="Hug L.A."/>
            <person name="Sharon I."/>
            <person name="Castelle C.J."/>
            <person name="Probst A.J."/>
            <person name="Thomas B.C."/>
            <person name="Singh A."/>
            <person name="Wilkins M.J."/>
            <person name="Karaoz U."/>
            <person name="Brodie E.L."/>
            <person name="Williams K.H."/>
            <person name="Hubbard S.S."/>
            <person name="Banfield J.F."/>
        </authorList>
    </citation>
    <scope>NUCLEOTIDE SEQUENCE [LARGE SCALE GENOMIC DNA]</scope>
</reference>
<evidence type="ECO:0008006" key="4">
    <source>
        <dbReference type="Google" id="ProtNLM"/>
    </source>
</evidence>
<sequence length="153" mass="16240">MSRPLGLSVVEITLTISIVSILAILGLPFATTFETERRFDVSVQELLYTLRRAQGRAFAGEAGSSFGVHLVTGTGTSFTMFRGATFAGRDQVFDEVYDLPGTVTLTKVIVGGDDVVFSPPRGKTPNGGEIILTGSAGESRQVIVNAEGKVEVE</sequence>
<feature type="transmembrane region" description="Helical" evidence="1">
    <location>
        <begin position="12"/>
        <end position="30"/>
    </location>
</feature>
<comment type="caution">
    <text evidence="2">The sequence shown here is derived from an EMBL/GenBank/DDBJ whole genome shotgun (WGS) entry which is preliminary data.</text>
</comment>
<dbReference type="Proteomes" id="UP000176598">
    <property type="component" value="Unassembled WGS sequence"/>
</dbReference>
<keyword evidence="1" id="KW-0812">Transmembrane</keyword>
<dbReference type="AlphaFoldDB" id="A0A1F7UJ49"/>
<keyword evidence="1" id="KW-1133">Transmembrane helix</keyword>
<keyword evidence="1" id="KW-0472">Membrane</keyword>
<protein>
    <recommendedName>
        <fullName evidence="4">General secretion pathway GspH domain-containing protein</fullName>
    </recommendedName>
</protein>
<organism evidence="2 3">
    <name type="scientific">Candidatus Uhrbacteria bacterium RIFCSPHIGHO2_12_FULL_57_11</name>
    <dbReference type="NCBI Taxonomy" id="1802398"/>
    <lineage>
        <taxon>Bacteria</taxon>
        <taxon>Candidatus Uhriibacteriota</taxon>
    </lineage>
</organism>
<gene>
    <name evidence="2" type="ORF">A3F28_00315</name>
</gene>
<proteinExistence type="predicted"/>
<dbReference type="EMBL" id="MGEG01000038">
    <property type="protein sequence ID" value="OGL78300.1"/>
    <property type="molecule type" value="Genomic_DNA"/>
</dbReference>
<evidence type="ECO:0000313" key="2">
    <source>
        <dbReference type="EMBL" id="OGL78300.1"/>
    </source>
</evidence>
<evidence type="ECO:0000313" key="3">
    <source>
        <dbReference type="Proteomes" id="UP000176598"/>
    </source>
</evidence>
<evidence type="ECO:0000256" key="1">
    <source>
        <dbReference type="SAM" id="Phobius"/>
    </source>
</evidence>
<accession>A0A1F7UJ49</accession>
<name>A0A1F7UJ49_9BACT</name>